<name>A0A0E9Q1S0_ANGAN</name>
<reference evidence="1" key="1">
    <citation type="submission" date="2014-11" db="EMBL/GenBank/DDBJ databases">
        <authorList>
            <person name="Amaro Gonzalez C."/>
        </authorList>
    </citation>
    <scope>NUCLEOTIDE SEQUENCE</scope>
</reference>
<proteinExistence type="predicted"/>
<dbReference type="AlphaFoldDB" id="A0A0E9Q1S0"/>
<evidence type="ECO:0000313" key="1">
    <source>
        <dbReference type="EMBL" id="JAH10462.1"/>
    </source>
</evidence>
<reference evidence="1" key="2">
    <citation type="journal article" date="2015" name="Fish Shellfish Immunol.">
        <title>Early steps in the European eel (Anguilla anguilla)-Vibrio vulnificus interaction in the gills: Role of the RtxA13 toxin.</title>
        <authorList>
            <person name="Callol A."/>
            <person name="Pajuelo D."/>
            <person name="Ebbesson L."/>
            <person name="Teles M."/>
            <person name="MacKenzie S."/>
            <person name="Amaro C."/>
        </authorList>
    </citation>
    <scope>NUCLEOTIDE SEQUENCE</scope>
</reference>
<protein>
    <submittedName>
        <fullName evidence="1">Uncharacterized protein</fullName>
    </submittedName>
</protein>
<organism evidence="1">
    <name type="scientific">Anguilla anguilla</name>
    <name type="common">European freshwater eel</name>
    <name type="synonym">Muraena anguilla</name>
    <dbReference type="NCBI Taxonomy" id="7936"/>
    <lineage>
        <taxon>Eukaryota</taxon>
        <taxon>Metazoa</taxon>
        <taxon>Chordata</taxon>
        <taxon>Craniata</taxon>
        <taxon>Vertebrata</taxon>
        <taxon>Euteleostomi</taxon>
        <taxon>Actinopterygii</taxon>
        <taxon>Neopterygii</taxon>
        <taxon>Teleostei</taxon>
        <taxon>Anguilliformes</taxon>
        <taxon>Anguillidae</taxon>
        <taxon>Anguilla</taxon>
    </lineage>
</organism>
<sequence length="42" mass="4982">MVGIKLYNKLHCSRVEWCFCFFVFLNPHTSTLKALKDTLTYL</sequence>
<dbReference type="EMBL" id="GBXM01098115">
    <property type="protein sequence ID" value="JAH10462.1"/>
    <property type="molecule type" value="Transcribed_RNA"/>
</dbReference>
<accession>A0A0E9Q1S0</accession>